<organism evidence="2 3">
    <name type="scientific">Bursaphelenchus okinawaensis</name>
    <dbReference type="NCBI Taxonomy" id="465554"/>
    <lineage>
        <taxon>Eukaryota</taxon>
        <taxon>Metazoa</taxon>
        <taxon>Ecdysozoa</taxon>
        <taxon>Nematoda</taxon>
        <taxon>Chromadorea</taxon>
        <taxon>Rhabditida</taxon>
        <taxon>Tylenchina</taxon>
        <taxon>Tylenchomorpha</taxon>
        <taxon>Aphelenchoidea</taxon>
        <taxon>Aphelenchoididae</taxon>
        <taxon>Bursaphelenchus</taxon>
    </lineage>
</organism>
<gene>
    <name evidence="2" type="ORF">BOKJ2_LOCUS7182</name>
</gene>
<evidence type="ECO:0000256" key="1">
    <source>
        <dbReference type="SAM" id="SignalP"/>
    </source>
</evidence>
<dbReference type="EMBL" id="CAJFDH010000003">
    <property type="protein sequence ID" value="CAD5217627.1"/>
    <property type="molecule type" value="Genomic_DNA"/>
</dbReference>
<reference evidence="2" key="1">
    <citation type="submission" date="2020-09" db="EMBL/GenBank/DDBJ databases">
        <authorList>
            <person name="Kikuchi T."/>
        </authorList>
    </citation>
    <scope>NUCLEOTIDE SEQUENCE</scope>
    <source>
        <strain evidence="2">SH1</strain>
    </source>
</reference>
<comment type="caution">
    <text evidence="2">The sequence shown here is derived from an EMBL/GenBank/DDBJ whole genome shotgun (WGS) entry which is preliminary data.</text>
</comment>
<accession>A0A811KPQ9</accession>
<name>A0A811KPQ9_9BILA</name>
<dbReference type="Proteomes" id="UP000614601">
    <property type="component" value="Unassembled WGS sequence"/>
</dbReference>
<protein>
    <submittedName>
        <fullName evidence="2">Uncharacterized protein</fullName>
    </submittedName>
</protein>
<keyword evidence="1" id="KW-0732">Signal</keyword>
<feature type="chain" id="PRO_5036221121" evidence="1">
    <location>
        <begin position="23"/>
        <end position="85"/>
    </location>
</feature>
<dbReference type="EMBL" id="CAJFCW020000003">
    <property type="protein sequence ID" value="CAG9108159.1"/>
    <property type="molecule type" value="Genomic_DNA"/>
</dbReference>
<sequence length="85" mass="9999">MRFLALVQCVLMLCLTVTVSFSKSYRLLRPEYVTRTHQKILPAPYASYRLRLNGPSMYLFGYNHNNDARLKRVNDDDEDQPLRFG</sequence>
<dbReference type="AlphaFoldDB" id="A0A811KPQ9"/>
<dbReference type="Proteomes" id="UP000783686">
    <property type="component" value="Unassembled WGS sequence"/>
</dbReference>
<evidence type="ECO:0000313" key="3">
    <source>
        <dbReference type="Proteomes" id="UP000614601"/>
    </source>
</evidence>
<proteinExistence type="predicted"/>
<keyword evidence="3" id="KW-1185">Reference proteome</keyword>
<evidence type="ECO:0000313" key="2">
    <source>
        <dbReference type="EMBL" id="CAD5217627.1"/>
    </source>
</evidence>
<feature type="signal peptide" evidence="1">
    <location>
        <begin position="1"/>
        <end position="22"/>
    </location>
</feature>